<proteinExistence type="predicted"/>
<dbReference type="GeneID" id="78371678"/>
<dbReference type="AlphaFoldDB" id="A0A0D8FYA5"/>
<evidence type="ECO:0000259" key="2">
    <source>
        <dbReference type="Pfam" id="PF02347"/>
    </source>
</evidence>
<dbReference type="PANTHER" id="PTHR42806">
    <property type="entry name" value="GLYCINE CLEAVAGE SYSTEM P-PROTEIN"/>
    <property type="match status" value="1"/>
</dbReference>
<dbReference type="eggNOG" id="COG0403">
    <property type="taxonomic scope" value="Bacteria"/>
</dbReference>
<dbReference type="PIRSF" id="PIRSF006815">
    <property type="entry name" value="GcvPA"/>
    <property type="match status" value="1"/>
</dbReference>
<evidence type="ECO:0000313" key="3">
    <source>
        <dbReference type="EMBL" id="KJE77964.1"/>
    </source>
</evidence>
<dbReference type="GO" id="GO:0004375">
    <property type="term" value="F:glycine dehydrogenase (decarboxylating) activity"/>
    <property type="evidence" value="ECO:0007669"/>
    <property type="project" value="UniProtKB-EC"/>
</dbReference>
<dbReference type="PANTHER" id="PTHR42806:SF1">
    <property type="entry name" value="GLYCINE DEHYDROGENASE (DECARBOXYLATING)"/>
    <property type="match status" value="1"/>
</dbReference>
<dbReference type="RefSeq" id="WP_052565194.1">
    <property type="nucleotide sequence ID" value="NZ_JQKF01000002.1"/>
</dbReference>
<accession>A0A0D8FYA5</accession>
<dbReference type="InterPro" id="IPR015422">
    <property type="entry name" value="PyrdxlP-dep_Trfase_small"/>
</dbReference>
<name>A0A0D8FYA5_9ACTN</name>
<dbReference type="NCBIfam" id="NF001696">
    <property type="entry name" value="PRK00451.1"/>
    <property type="match status" value="1"/>
</dbReference>
<gene>
    <name evidence="3" type="primary">gcvPA</name>
    <name evidence="3" type="ORF">FEAC_03360</name>
</gene>
<dbReference type="InterPro" id="IPR015424">
    <property type="entry name" value="PyrdxlP-dep_Trfase"/>
</dbReference>
<dbReference type="EMBL" id="JXUW01000002">
    <property type="protein sequence ID" value="KJE77964.1"/>
    <property type="molecule type" value="Genomic_DNA"/>
</dbReference>
<reference evidence="3 4" key="1">
    <citation type="submission" date="2015-01" db="EMBL/GenBank/DDBJ databases">
        <title>Draft genome of the acidophilic iron oxidizer Ferrimicrobium acidiphilum strain T23.</title>
        <authorList>
            <person name="Poehlein A."/>
            <person name="Eisen S."/>
            <person name="Schloemann M."/>
            <person name="Johnson B.D."/>
            <person name="Daniel R."/>
            <person name="Muehling M."/>
        </authorList>
    </citation>
    <scope>NUCLEOTIDE SEQUENCE [LARGE SCALE GENOMIC DNA]</scope>
    <source>
        <strain evidence="3 4">T23</strain>
    </source>
</reference>
<dbReference type="Proteomes" id="UP000032336">
    <property type="component" value="Unassembled WGS sequence"/>
</dbReference>
<dbReference type="SUPFAM" id="SSF53383">
    <property type="entry name" value="PLP-dependent transferases"/>
    <property type="match status" value="1"/>
</dbReference>
<keyword evidence="1 3" id="KW-0560">Oxidoreductase</keyword>
<evidence type="ECO:0000256" key="1">
    <source>
        <dbReference type="ARBA" id="ARBA00023002"/>
    </source>
</evidence>
<dbReference type="OrthoDB" id="9801272at2"/>
<organism evidence="3 4">
    <name type="scientific">Ferrimicrobium acidiphilum DSM 19497</name>
    <dbReference type="NCBI Taxonomy" id="1121877"/>
    <lineage>
        <taxon>Bacteria</taxon>
        <taxon>Bacillati</taxon>
        <taxon>Actinomycetota</taxon>
        <taxon>Acidimicrobiia</taxon>
        <taxon>Acidimicrobiales</taxon>
        <taxon>Acidimicrobiaceae</taxon>
        <taxon>Ferrimicrobium</taxon>
    </lineage>
</organism>
<comment type="caution">
    <text evidence="3">The sequence shown here is derived from an EMBL/GenBank/DDBJ whole genome shotgun (WGS) entry which is preliminary data.</text>
</comment>
<dbReference type="EC" id="1.4.4.2" evidence="3"/>
<protein>
    <submittedName>
        <fullName evidence="3">Putative glycine dehydrogenase (Decarboxylating) subunit 1</fullName>
        <ecNumber evidence="3">1.4.4.2</ecNumber>
    </submittedName>
</protein>
<dbReference type="STRING" id="1121877.FEAC_03360"/>
<dbReference type="InterPro" id="IPR049315">
    <property type="entry name" value="GDC-P_N"/>
</dbReference>
<dbReference type="Gene3D" id="3.40.640.10">
    <property type="entry name" value="Type I PLP-dependent aspartate aminotransferase-like (Major domain)"/>
    <property type="match status" value="1"/>
</dbReference>
<dbReference type="Gene3D" id="3.90.1150.10">
    <property type="entry name" value="Aspartate Aminotransferase, domain 1"/>
    <property type="match status" value="1"/>
</dbReference>
<dbReference type="Pfam" id="PF02347">
    <property type="entry name" value="GDC-P"/>
    <property type="match status" value="1"/>
</dbReference>
<evidence type="ECO:0000313" key="4">
    <source>
        <dbReference type="Proteomes" id="UP000032336"/>
    </source>
</evidence>
<feature type="domain" description="Glycine cleavage system P-protein N-terminal" evidence="2">
    <location>
        <begin position="4"/>
        <end position="436"/>
    </location>
</feature>
<dbReference type="GO" id="GO:0009116">
    <property type="term" value="P:nucleoside metabolic process"/>
    <property type="evidence" value="ECO:0007669"/>
    <property type="project" value="InterPro"/>
</dbReference>
<dbReference type="InterPro" id="IPR023010">
    <property type="entry name" value="GcvPA"/>
</dbReference>
<dbReference type="InterPro" id="IPR015421">
    <property type="entry name" value="PyrdxlP-dep_Trfase_major"/>
</dbReference>
<dbReference type="PATRIC" id="fig|1121877.4.peg.368"/>
<keyword evidence="4" id="KW-1185">Reference proteome</keyword>
<sequence>MPSFAPHTEEEIEQMLTDLGMSSLEELYASIPSALVRTEPLSLPSDLSEIEVLEQFSRFGRDNSAVRSSLVSFAGAGAYDHDLSAAARHLGSQSAFVTAYTPYQPEVAQGVLQALFEFQTMVARLFGLPIANASLYDGAASLVEAVNMAVGFTKQRRVIVSNGVNPSYREALATFGTGTHLEIEHLDLEADDSTNFGSGSADHAGAAAVIVAYPNYFGAIEHLEEARALADSERALLIVVADPIALGLLRSPGTLGADIVVGEGQSLGIPLSFGGPYLGLFAARAEYVRLMPGRLVGETRDLEGRRSFVTTLRTREQDIRREKATSNVCTNQTLMAIQAAIHMAWLGKRGFQLLARRNYDGAHYLASRLSEIGLVPSTRNFFREFTVRTFGSATDLQHRMLQHGFLAGVVPPGLDDRLVLAVTEARTRTEIDSFVDSLAKELR</sequence>